<dbReference type="Gramene" id="Solyc03g117250.3.1">
    <property type="protein sequence ID" value="Solyc03g117250.3.1"/>
    <property type="gene ID" value="Solyc03g117250.3"/>
</dbReference>
<dbReference type="Proteomes" id="UP000004994">
    <property type="component" value="Chromosome 3"/>
</dbReference>
<evidence type="ECO:0000256" key="2">
    <source>
        <dbReference type="ARBA" id="ARBA00023136"/>
    </source>
</evidence>
<dbReference type="GO" id="GO:0005901">
    <property type="term" value="C:caveola"/>
    <property type="evidence" value="ECO:0007669"/>
    <property type="project" value="UniProtKB-SubCell"/>
</dbReference>
<feature type="domain" description="Band 7" evidence="4">
    <location>
        <begin position="9"/>
        <end position="179"/>
    </location>
</feature>
<dbReference type="OMA" id="DKEVMTC"/>
<keyword evidence="6" id="KW-1185">Reference proteome</keyword>
<sequence>MGIPRYIVAGPSEMLAITGNGISEILLKKKHFLWPLQKCTRLDISPVNYSFQVQAMSAEKLPFYLPAVFTIGPKVLDETNYESLIKYAKLMSNSDKQSTHIQDLVKGVIEGETRVLAASMTMEQIFKGTKEFKQEVFDKVQLELNQFGLYIYNANVKQLVDIDVAEARMKGEIGAKLRDGETKQNAAMIDAETFIISTKRQGEGKKEEVRVNTEVKIFQNQREAEVVEATAFLAKKKAGWSQTARLAEVEAEKAVAIREAELQMEVEKKKAFVETAKLKAELLTKATVEYDIKVQEANSELYKRQKEAEAALFESQKKAEAQKANADAELYTRQQAANSELYAKQKEAEGVATIGKAQAIYLGSILKELNHNYTALRDYLMINNGMYKEIAQLNAEAVNGMQPKISIWSGANGGESNSGGEGGSGLKDVAALYRMMPPLLETVQEQTGMQPPAWLATLPHHK</sequence>
<evidence type="ECO:0000256" key="3">
    <source>
        <dbReference type="RuleBase" id="RU366054"/>
    </source>
</evidence>
<dbReference type="Gene3D" id="3.30.479.30">
    <property type="entry name" value="Band 7 domain"/>
    <property type="match status" value="1"/>
</dbReference>
<dbReference type="GO" id="GO:0044853">
    <property type="term" value="C:plasma membrane raft"/>
    <property type="evidence" value="ECO:0000318"/>
    <property type="project" value="GO_Central"/>
</dbReference>
<dbReference type="InParanoid" id="A0A3Q7FRU4"/>
<comment type="subcellular location">
    <subcellularLocation>
        <location evidence="3">Cell membrane</location>
        <topology evidence="3">Lipid-anchor</topology>
    </subcellularLocation>
    <subcellularLocation>
        <location evidence="3">Membrane</location>
        <location evidence="3">Caveola</location>
    </subcellularLocation>
</comment>
<evidence type="ECO:0000259" key="4">
    <source>
        <dbReference type="Pfam" id="PF01145"/>
    </source>
</evidence>
<dbReference type="InterPro" id="IPR027705">
    <property type="entry name" value="Flotillin_fam"/>
</dbReference>
<dbReference type="CDD" id="cd03399">
    <property type="entry name" value="SPFH_flotillin"/>
    <property type="match status" value="1"/>
</dbReference>
<comment type="similarity">
    <text evidence="1 3">Belongs to the band 7/mec-2 family. Flotillin subfamily.</text>
</comment>
<dbReference type="SUPFAM" id="SSF117892">
    <property type="entry name" value="Band 7/SPFH domain"/>
    <property type="match status" value="1"/>
</dbReference>
<dbReference type="Pfam" id="PF01145">
    <property type="entry name" value="Band_7"/>
    <property type="match status" value="1"/>
</dbReference>
<dbReference type="PANTHER" id="PTHR13806">
    <property type="entry name" value="FLOTILLIN-RELATED"/>
    <property type="match status" value="1"/>
</dbReference>
<dbReference type="InterPro" id="IPR036013">
    <property type="entry name" value="Band_7/SPFH_dom_sf"/>
</dbReference>
<reference evidence="5" key="2">
    <citation type="submission" date="2019-01" db="UniProtKB">
        <authorList>
            <consortium name="EnsemblPlants"/>
        </authorList>
    </citation>
    <scope>IDENTIFICATION</scope>
    <source>
        <strain evidence="5">cv. Heinz 1706</strain>
    </source>
</reference>
<keyword evidence="3" id="KW-1003">Cell membrane</keyword>
<evidence type="ECO:0000313" key="6">
    <source>
        <dbReference type="Proteomes" id="UP000004994"/>
    </source>
</evidence>
<dbReference type="PaxDb" id="4081-Solyc03g117250.2.1"/>
<accession>A0A3Q7FRU4</accession>
<evidence type="ECO:0000256" key="1">
    <source>
        <dbReference type="ARBA" id="ARBA00007161"/>
    </source>
</evidence>
<protein>
    <recommendedName>
        <fullName evidence="3">Flotillin-like</fullName>
    </recommendedName>
</protein>
<dbReference type="InterPro" id="IPR001107">
    <property type="entry name" value="Band_7"/>
</dbReference>
<organism evidence="5">
    <name type="scientific">Solanum lycopersicum</name>
    <name type="common">Tomato</name>
    <name type="synonym">Lycopersicon esculentum</name>
    <dbReference type="NCBI Taxonomy" id="4081"/>
    <lineage>
        <taxon>Eukaryota</taxon>
        <taxon>Viridiplantae</taxon>
        <taxon>Streptophyta</taxon>
        <taxon>Embryophyta</taxon>
        <taxon>Tracheophyta</taxon>
        <taxon>Spermatophyta</taxon>
        <taxon>Magnoliopsida</taxon>
        <taxon>eudicotyledons</taxon>
        <taxon>Gunneridae</taxon>
        <taxon>Pentapetalae</taxon>
        <taxon>asterids</taxon>
        <taxon>lamiids</taxon>
        <taxon>Solanales</taxon>
        <taxon>Solanaceae</taxon>
        <taxon>Solanoideae</taxon>
        <taxon>Solaneae</taxon>
        <taxon>Solanum</taxon>
        <taxon>Solanum subgen. Lycopersicon</taxon>
    </lineage>
</organism>
<dbReference type="GO" id="GO:0005886">
    <property type="term" value="C:plasma membrane"/>
    <property type="evidence" value="ECO:0000318"/>
    <property type="project" value="GO_Central"/>
</dbReference>
<proteinExistence type="inferred from homology"/>
<dbReference type="PANTHER" id="PTHR13806:SF42">
    <property type="entry name" value="FLOTILLIN-LIKE"/>
    <property type="match status" value="1"/>
</dbReference>
<dbReference type="AlphaFoldDB" id="A0A3Q7FRU4"/>
<evidence type="ECO:0000313" key="5">
    <source>
        <dbReference type="EnsemblPlants" id="Solyc03g117250.3.1"/>
    </source>
</evidence>
<keyword evidence="2 3" id="KW-0472">Membrane</keyword>
<reference evidence="5" key="1">
    <citation type="journal article" date="2012" name="Nature">
        <title>The tomato genome sequence provides insights into fleshy fruit evolution.</title>
        <authorList>
            <consortium name="Tomato Genome Consortium"/>
        </authorList>
    </citation>
    <scope>NUCLEOTIDE SEQUENCE [LARGE SCALE GENOMIC DNA]</scope>
    <source>
        <strain evidence="5">cv. Heinz 1706</strain>
    </source>
</reference>
<dbReference type="EnsemblPlants" id="Solyc03g117250.3.1">
    <property type="protein sequence ID" value="Solyc03g117250.3.1"/>
    <property type="gene ID" value="Solyc03g117250.3"/>
</dbReference>
<dbReference type="STRING" id="4081.A0A3Q7FRU4"/>
<name>A0A3Q7FRU4_SOLLC</name>